<sequence>MKKIKVDCGSFANSKVVEQLWEMISREDISLHQKSSIFLEMTEYKKMNEKLVKRNNELIEENASMVSILEAQKENPNNASSLGEEAKFDAGLKISELNYEIRRLDSVICEMQKRIARDLLQKETKDTPELERTEEKKHVVADSTTVTNEVYKKITEDYGDLKAKMAGLESKHNEELCERDQKIAKLQRELKEVMSNAKDMGERFTILNTESGKWKEGLQTFIGKELVLNNEISGCVPRLEKIEKDMEEIAAGLDVWMKKIEQLDAEKKELWKITENYKSYERVRNGSGTCDQGSLEDEIINLVESLDKSLGENKALVLRLEAAHKKNRELESEMISLKMASSDLRSRNAKLESDIKHLGMENRYTTQGDLGDHGLKIRKLESSLAEYNKVATDYKKRLYTLSKEKEETEKILESIKKQNREMRDEMSRIAKTNSQIEAENKRLSGVLRAIQNGGSEEDTDLAVQLERYRGLLRCTLCDTRFKDTAITKCMHCFCEECINSRIRMRDRKCPSCNEPFAPNDVKKIYL</sequence>
<dbReference type="GeneID" id="9698337"/>
<reference evidence="17 18" key="2">
    <citation type="journal article" date="2012" name="Proc. Natl. Acad. Sci. U.S.A.">
        <title>Gain and loss of multiple functionally related, horizontally transferred genes in the reduced genomes of two microsporidian parasites.</title>
        <authorList>
            <person name="Pombert J.-F."/>
            <person name="Selman M."/>
            <person name="Burki F."/>
            <person name="Bardell F.T."/>
            <person name="Farinelli L."/>
            <person name="Solter L.F."/>
            <person name="Whitman D.W."/>
            <person name="Weiss L.M."/>
            <person name="Corradi N."/>
            <person name="Keeling P.J."/>
        </authorList>
    </citation>
    <scope>NUCLEOTIDE SEQUENCE [LARGE SCALE GENOMIC DNA]</scope>
    <source>
        <strain evidence="17 18">ATCC 50506</strain>
    </source>
</reference>
<comment type="subcellular location">
    <subcellularLocation>
        <location evidence="2 14">Nucleus</location>
    </subcellularLocation>
</comment>
<comment type="similarity">
    <text evidence="4 14">Belongs to the BRE1 family.</text>
</comment>
<reference evidence="17 18" key="1">
    <citation type="journal article" date="2010" name="Nat. Commun.">
        <title>The complete sequence of the smallest known nuclear genome from the microsporidian Encephalitozoon intestinalis.</title>
        <authorList>
            <person name="Corradi N."/>
            <person name="Pombert J.-F."/>
            <person name="Farinelli L."/>
            <person name="Didier E.S."/>
            <person name="Keeling P.J."/>
        </authorList>
    </citation>
    <scope>NUCLEOTIDE SEQUENCE [LARGE SCALE GENOMIC DNA]</scope>
    <source>
        <strain evidence="17 18">ATCC 50506</strain>
    </source>
</reference>
<evidence type="ECO:0000256" key="7">
    <source>
        <dbReference type="ARBA" id="ARBA00022771"/>
    </source>
</evidence>
<proteinExistence type="inferred from homology"/>
<dbReference type="Gene3D" id="3.30.40.10">
    <property type="entry name" value="Zinc/RING finger domain, C3HC4 (zinc finger)"/>
    <property type="match status" value="1"/>
</dbReference>
<keyword evidence="6 14" id="KW-0479">Metal-binding</keyword>
<evidence type="ECO:0000256" key="11">
    <source>
        <dbReference type="ARBA" id="ARBA00023054"/>
    </source>
</evidence>
<dbReference type="InterPro" id="IPR001841">
    <property type="entry name" value="Znf_RING"/>
</dbReference>
<comment type="catalytic activity">
    <reaction evidence="1 14">
        <text>S-ubiquitinyl-[E2 ubiquitin-conjugating enzyme]-L-cysteine + [acceptor protein]-L-lysine = [E2 ubiquitin-conjugating enzyme]-L-cysteine + N(6)-ubiquitinyl-[acceptor protein]-L-lysine.</text>
        <dbReference type="EC" id="2.3.2.27"/>
    </reaction>
</comment>
<keyword evidence="18" id="KW-1185">Reference proteome</keyword>
<dbReference type="Pfam" id="PF00097">
    <property type="entry name" value="zf-C3HC4"/>
    <property type="match status" value="1"/>
</dbReference>
<dbReference type="GO" id="GO:0016567">
    <property type="term" value="P:protein ubiquitination"/>
    <property type="evidence" value="ECO:0007669"/>
    <property type="project" value="UniProtKB-UniRule"/>
</dbReference>
<dbReference type="GO" id="GO:0006325">
    <property type="term" value="P:chromatin organization"/>
    <property type="evidence" value="ECO:0007669"/>
    <property type="project" value="UniProtKB-KW"/>
</dbReference>
<dbReference type="KEGG" id="ein:Eint_090090"/>
<evidence type="ECO:0000256" key="15">
    <source>
        <dbReference type="SAM" id="Coils"/>
    </source>
</evidence>
<dbReference type="PROSITE" id="PS50089">
    <property type="entry name" value="ZF_RING_2"/>
    <property type="match status" value="1"/>
</dbReference>
<dbReference type="PANTHER" id="PTHR23163:SF0">
    <property type="entry name" value="E3 UBIQUITIN-PROTEIN LIGASE BRE1"/>
    <property type="match status" value="1"/>
</dbReference>
<evidence type="ECO:0000256" key="14">
    <source>
        <dbReference type="RuleBase" id="RU365038"/>
    </source>
</evidence>
<keyword evidence="11 14" id="KW-0175">Coiled coil</keyword>
<dbReference type="GO" id="GO:0008270">
    <property type="term" value="F:zinc ion binding"/>
    <property type="evidence" value="ECO:0007669"/>
    <property type="project" value="UniProtKB-KW"/>
</dbReference>
<dbReference type="InterPro" id="IPR013956">
    <property type="entry name" value="E3_ubiquit_lig_Bre1"/>
</dbReference>
<organism evidence="17 18">
    <name type="scientific">Encephalitozoon intestinalis (strain ATCC 50506)</name>
    <name type="common">Microsporidian parasite</name>
    <name type="synonym">Septata intestinalis</name>
    <dbReference type="NCBI Taxonomy" id="876142"/>
    <lineage>
        <taxon>Eukaryota</taxon>
        <taxon>Fungi</taxon>
        <taxon>Fungi incertae sedis</taxon>
        <taxon>Microsporidia</taxon>
        <taxon>Unikaryonidae</taxon>
        <taxon>Encephalitozoon</taxon>
    </lineage>
</organism>
<dbReference type="EC" id="2.3.2.27" evidence="14"/>
<evidence type="ECO:0000313" key="18">
    <source>
        <dbReference type="Proteomes" id="UP000002313"/>
    </source>
</evidence>
<dbReference type="PANTHER" id="PTHR23163">
    <property type="entry name" value="RING FINGER PROTEIN-RELATED"/>
    <property type="match status" value="1"/>
</dbReference>
<evidence type="ECO:0000256" key="2">
    <source>
        <dbReference type="ARBA" id="ARBA00004123"/>
    </source>
</evidence>
<accession>E0S922</accession>
<protein>
    <recommendedName>
        <fullName evidence="14">E3 ubiquitin protein ligase</fullName>
        <ecNumber evidence="14">2.3.2.27</ecNumber>
    </recommendedName>
</protein>
<feature type="domain" description="RING-type" evidence="16">
    <location>
        <begin position="474"/>
        <end position="513"/>
    </location>
</feature>
<dbReference type="PROSITE" id="PS00518">
    <property type="entry name" value="ZF_RING_1"/>
    <property type="match status" value="1"/>
</dbReference>
<feature type="coiled-coil region" evidence="15">
    <location>
        <begin position="313"/>
        <end position="340"/>
    </location>
</feature>
<feature type="coiled-coil region" evidence="15">
    <location>
        <begin position="151"/>
        <end position="203"/>
    </location>
</feature>
<dbReference type="AlphaFoldDB" id="E0S922"/>
<dbReference type="SMART" id="SM00184">
    <property type="entry name" value="RING"/>
    <property type="match status" value="1"/>
</dbReference>
<evidence type="ECO:0000259" key="16">
    <source>
        <dbReference type="PROSITE" id="PS50089"/>
    </source>
</evidence>
<evidence type="ECO:0000256" key="13">
    <source>
        <dbReference type="PROSITE-ProRule" id="PRU00175"/>
    </source>
</evidence>
<evidence type="ECO:0000313" key="17">
    <source>
        <dbReference type="EMBL" id="ADM12139.1"/>
    </source>
</evidence>
<dbReference type="HOGENOM" id="CLU_518765_0_0_1"/>
<comment type="pathway">
    <text evidence="3 14">Protein modification; protein ubiquitination.</text>
</comment>
<dbReference type="InterPro" id="IPR017907">
    <property type="entry name" value="Znf_RING_CS"/>
</dbReference>
<dbReference type="SUPFAM" id="SSF57850">
    <property type="entry name" value="RING/U-box"/>
    <property type="match status" value="1"/>
</dbReference>
<evidence type="ECO:0000256" key="6">
    <source>
        <dbReference type="ARBA" id="ARBA00022723"/>
    </source>
</evidence>
<dbReference type="GO" id="GO:0061630">
    <property type="term" value="F:ubiquitin protein ligase activity"/>
    <property type="evidence" value="ECO:0007669"/>
    <property type="project" value="UniProtKB-EC"/>
</dbReference>
<evidence type="ECO:0000256" key="5">
    <source>
        <dbReference type="ARBA" id="ARBA00022679"/>
    </source>
</evidence>
<keyword evidence="5 14" id="KW-0808">Transferase</keyword>
<dbReference type="InterPro" id="IPR018957">
    <property type="entry name" value="Znf_C3HC4_RING-type"/>
</dbReference>
<dbReference type="UniPathway" id="UPA00143"/>
<dbReference type="VEuPathDB" id="MicrosporidiaDB:Eint_090090"/>
<dbReference type="Proteomes" id="UP000002313">
    <property type="component" value="Chromosome IX"/>
</dbReference>
<evidence type="ECO:0000256" key="8">
    <source>
        <dbReference type="ARBA" id="ARBA00022786"/>
    </source>
</evidence>
<name>E0S922_ENCIT</name>
<keyword evidence="10 14" id="KW-0156">Chromatin regulator</keyword>
<dbReference type="RefSeq" id="XP_003073499.1">
    <property type="nucleotide sequence ID" value="XM_003073453.1"/>
</dbReference>
<evidence type="ECO:0000256" key="1">
    <source>
        <dbReference type="ARBA" id="ARBA00000900"/>
    </source>
</evidence>
<dbReference type="CDD" id="cd16499">
    <property type="entry name" value="RING-HC_Bre1-like"/>
    <property type="match status" value="1"/>
</dbReference>
<evidence type="ECO:0000256" key="4">
    <source>
        <dbReference type="ARBA" id="ARBA00005555"/>
    </source>
</evidence>
<dbReference type="InterPro" id="IPR013083">
    <property type="entry name" value="Znf_RING/FYVE/PHD"/>
</dbReference>
<keyword evidence="12 14" id="KW-0539">Nucleus</keyword>
<evidence type="ECO:0000256" key="9">
    <source>
        <dbReference type="ARBA" id="ARBA00022833"/>
    </source>
</evidence>
<keyword evidence="8 14" id="KW-0833">Ubl conjugation pathway</keyword>
<dbReference type="GO" id="GO:0033503">
    <property type="term" value="C:HULC complex"/>
    <property type="evidence" value="ECO:0007669"/>
    <property type="project" value="TreeGrafter"/>
</dbReference>
<keyword evidence="9 14" id="KW-0862">Zinc</keyword>
<gene>
    <name evidence="17" type="ORF">Eint_090090</name>
</gene>
<dbReference type="OrthoDB" id="10266039at2759"/>
<feature type="coiled-coil region" evidence="15">
    <location>
        <begin position="377"/>
        <end position="439"/>
    </location>
</feature>
<evidence type="ECO:0000256" key="12">
    <source>
        <dbReference type="ARBA" id="ARBA00023242"/>
    </source>
</evidence>
<keyword evidence="7 13" id="KW-0863">Zinc-finger</keyword>
<dbReference type="EMBL" id="CP001950">
    <property type="protein sequence ID" value="ADM12139.1"/>
    <property type="molecule type" value="Genomic_DNA"/>
</dbReference>
<evidence type="ECO:0000256" key="3">
    <source>
        <dbReference type="ARBA" id="ARBA00004906"/>
    </source>
</evidence>
<dbReference type="GO" id="GO:0005634">
    <property type="term" value="C:nucleus"/>
    <property type="evidence" value="ECO:0007669"/>
    <property type="project" value="UniProtKB-SubCell"/>
</dbReference>
<evidence type="ECO:0000256" key="10">
    <source>
        <dbReference type="ARBA" id="ARBA00022853"/>
    </source>
</evidence>